<evidence type="ECO:0000313" key="1">
    <source>
        <dbReference type="EMBL" id="MBD3918166.1"/>
    </source>
</evidence>
<dbReference type="EMBL" id="JACXZA010000001">
    <property type="protein sequence ID" value="MBD3918166.1"/>
    <property type="molecule type" value="Genomic_DNA"/>
</dbReference>
<sequence>MSASQAMSASASALPLEQSLVAALASSWRKLEQQAGLPIPTEASLKAADRALLDYIRGETARLNRNNVTRTMAYLAMYERRPELHWAMLAHMVSRNGGWNMTDLQGEWLPRLLSERKRDDIFLFLERANALIFGDAYPQLLLYEHSVRFRRPLFHLLPMLRVSGFMQPVWEQFWTTRNSTVLTVALIVNEQHYIERRLVQHPYYRKRVIDTLFFGVQSLLQLNAILLPYAHGQKPQELRLAGLIIERFSSIHERIEIGKRLYALLFAVPRIGDGAAAFARSVRHTGSRADFAPHLFERLREHPAQVPYKERLLGGQLKPGAERPYSPALADAWPDQAVEPAEPGDWFTMAVDVVPYFERLPLPNTFEMTNEYGFLLDKLELAAAASFRPEEEVEEAFSEPELPIQDHAIDMRP</sequence>
<name>A0ABR8MSA8_9BACL</name>
<gene>
    <name evidence="1" type="ORF">H8B09_05330</name>
</gene>
<evidence type="ECO:0000313" key="2">
    <source>
        <dbReference type="Proteomes" id="UP000609346"/>
    </source>
</evidence>
<dbReference type="InterPro" id="IPR019658">
    <property type="entry name" value="DUF2515"/>
</dbReference>
<dbReference type="Pfam" id="PF10720">
    <property type="entry name" value="DUF2515"/>
    <property type="match status" value="1"/>
</dbReference>
<organism evidence="1 2">
    <name type="scientific">Paenibacillus terricola</name>
    <dbReference type="NCBI Taxonomy" id="2763503"/>
    <lineage>
        <taxon>Bacteria</taxon>
        <taxon>Bacillati</taxon>
        <taxon>Bacillota</taxon>
        <taxon>Bacilli</taxon>
        <taxon>Bacillales</taxon>
        <taxon>Paenibacillaceae</taxon>
        <taxon>Paenibacillus</taxon>
    </lineage>
</organism>
<dbReference type="Proteomes" id="UP000609346">
    <property type="component" value="Unassembled WGS sequence"/>
</dbReference>
<proteinExistence type="predicted"/>
<reference evidence="1 2" key="1">
    <citation type="submission" date="2020-09" db="EMBL/GenBank/DDBJ databases">
        <title>Paenibacillus sp. strain PR3 16S rRNA gene Genome sequencing and assembly.</title>
        <authorList>
            <person name="Kim J."/>
        </authorList>
    </citation>
    <scope>NUCLEOTIDE SEQUENCE [LARGE SCALE GENOMIC DNA]</scope>
    <source>
        <strain evidence="1 2">PR3</strain>
    </source>
</reference>
<accession>A0ABR8MSA8</accession>
<comment type="caution">
    <text evidence="1">The sequence shown here is derived from an EMBL/GenBank/DDBJ whole genome shotgun (WGS) entry which is preliminary data.</text>
</comment>
<keyword evidence="2" id="KW-1185">Reference proteome</keyword>
<protein>
    <submittedName>
        <fullName evidence="1">DUF2515 domain-containing protein</fullName>
    </submittedName>
</protein>